<reference evidence="2 3" key="1">
    <citation type="submission" date="2015-10" db="EMBL/GenBank/DDBJ databases">
        <title>Genome analyses suggest a sexual origin of heterokaryosis in a supposedly ancient asexual fungus.</title>
        <authorList>
            <person name="Ropars J."/>
            <person name="Sedzielewska K."/>
            <person name="Noel J."/>
            <person name="Charron P."/>
            <person name="Farinelli L."/>
            <person name="Marton T."/>
            <person name="Kruger M."/>
            <person name="Pelin A."/>
            <person name="Brachmann A."/>
            <person name="Corradi N."/>
        </authorList>
    </citation>
    <scope>NUCLEOTIDE SEQUENCE [LARGE SCALE GENOMIC DNA]</scope>
    <source>
        <strain evidence="2 3">A4</strain>
    </source>
</reference>
<dbReference type="VEuPathDB" id="FungiDB:FUN_012630"/>
<dbReference type="VEuPathDB" id="FungiDB:RhiirA1_541562"/>
<feature type="compositionally biased region" description="Basic residues" evidence="1">
    <location>
        <begin position="253"/>
        <end position="278"/>
    </location>
</feature>
<dbReference type="VEuPathDB" id="FungiDB:RhiirFUN_019250"/>
<keyword evidence="3" id="KW-1185">Reference proteome</keyword>
<evidence type="ECO:0000313" key="3">
    <source>
        <dbReference type="Proteomes" id="UP000234323"/>
    </source>
</evidence>
<evidence type="ECO:0008006" key="4">
    <source>
        <dbReference type="Google" id="ProtNLM"/>
    </source>
</evidence>
<dbReference type="EMBL" id="LLXI01001096">
    <property type="protein sequence ID" value="PKY51854.1"/>
    <property type="molecule type" value="Genomic_DNA"/>
</dbReference>
<name>A0A2I1GZ79_9GLOM</name>
<dbReference type="Proteomes" id="UP000234323">
    <property type="component" value="Unassembled WGS sequence"/>
</dbReference>
<feature type="region of interest" description="Disordered" evidence="1">
    <location>
        <begin position="223"/>
        <end position="278"/>
    </location>
</feature>
<accession>A0A2I1GZ79</accession>
<proteinExistence type="predicted"/>
<sequence>MTTKSFLKHFTYSLASEIFERGMIANSQVESVNACLKHLIYSSNTSLYDLMIEIHRLLDMQDQREQYTFWKLFFTPIMLQRQYDEINQAAVYYVATVIQDDQKKLIENFYGNDPAEIHDISAIWVIIVGNSTTVKHYVVLLKNNPHICICLFTIQQGIYFKDLDGIKKPFISADKFYKENVEQDELTIHINYLSAFDQDNYDFLEESSSKQDKISTNKRIVTNFNEDTNKQSEQSDDNKSDKKNHVVALQNPIKRHEKGHSLGTKRFKSFHKNKNKEK</sequence>
<dbReference type="AlphaFoldDB" id="A0A2I1GZ79"/>
<gene>
    <name evidence="2" type="ORF">RhiirA4_546793</name>
</gene>
<protein>
    <recommendedName>
        <fullName evidence="4">MULE transposase domain-containing protein</fullName>
    </recommendedName>
</protein>
<evidence type="ECO:0000313" key="2">
    <source>
        <dbReference type="EMBL" id="PKY51854.1"/>
    </source>
</evidence>
<evidence type="ECO:0000256" key="1">
    <source>
        <dbReference type="SAM" id="MobiDB-lite"/>
    </source>
</evidence>
<comment type="caution">
    <text evidence="2">The sequence shown here is derived from an EMBL/GenBank/DDBJ whole genome shotgun (WGS) entry which is preliminary data.</text>
</comment>
<organism evidence="2 3">
    <name type="scientific">Rhizophagus irregularis</name>
    <dbReference type="NCBI Taxonomy" id="588596"/>
    <lineage>
        <taxon>Eukaryota</taxon>
        <taxon>Fungi</taxon>
        <taxon>Fungi incertae sedis</taxon>
        <taxon>Mucoromycota</taxon>
        <taxon>Glomeromycotina</taxon>
        <taxon>Glomeromycetes</taxon>
        <taxon>Glomerales</taxon>
        <taxon>Glomeraceae</taxon>
        <taxon>Rhizophagus</taxon>
    </lineage>
</organism>